<dbReference type="GO" id="GO:0003676">
    <property type="term" value="F:nucleic acid binding"/>
    <property type="evidence" value="ECO:0007669"/>
    <property type="project" value="InterPro"/>
</dbReference>
<dbReference type="InterPro" id="IPR012337">
    <property type="entry name" value="RNaseH-like_sf"/>
</dbReference>
<dbReference type="EMBL" id="JACGWJ010000003">
    <property type="protein sequence ID" value="KAL0430559.1"/>
    <property type="molecule type" value="Genomic_DNA"/>
</dbReference>
<feature type="domain" description="RNase H type-1" evidence="1">
    <location>
        <begin position="6"/>
        <end position="96"/>
    </location>
</feature>
<organism evidence="2">
    <name type="scientific">Sesamum radiatum</name>
    <name type="common">Black benniseed</name>
    <dbReference type="NCBI Taxonomy" id="300843"/>
    <lineage>
        <taxon>Eukaryota</taxon>
        <taxon>Viridiplantae</taxon>
        <taxon>Streptophyta</taxon>
        <taxon>Embryophyta</taxon>
        <taxon>Tracheophyta</taxon>
        <taxon>Spermatophyta</taxon>
        <taxon>Magnoliopsida</taxon>
        <taxon>eudicotyledons</taxon>
        <taxon>Gunneridae</taxon>
        <taxon>Pentapetalae</taxon>
        <taxon>asterids</taxon>
        <taxon>lamiids</taxon>
        <taxon>Lamiales</taxon>
        <taxon>Pedaliaceae</taxon>
        <taxon>Sesamum</taxon>
    </lineage>
</organism>
<dbReference type="PANTHER" id="PTHR48475">
    <property type="entry name" value="RIBONUCLEASE H"/>
    <property type="match status" value="1"/>
</dbReference>
<sequence length="192" mass="22141">MEFAVKFEFKASNNEAEYEALVLGMRMAQDVGASHLLAYFDSQLVVRQVNGEYEAKKESMVQYLQQIEELKTRFKSFQLHQIPREENIKADSLSKLANALEDCKTWRITVQHLPQPRITLDIQPISSSNNDWRTPIIRWIDEGHLPVGGHQNKIQGHPFSNARRDVIQEVLYAPSTHMPISGRELTRPQENT</sequence>
<dbReference type="Pfam" id="PF13456">
    <property type="entry name" value="RVT_3"/>
    <property type="match status" value="1"/>
</dbReference>
<name>A0AAW2VNE2_SESRA</name>
<dbReference type="InterPro" id="IPR036397">
    <property type="entry name" value="RNaseH_sf"/>
</dbReference>
<reference evidence="2" key="2">
    <citation type="journal article" date="2024" name="Plant">
        <title>Genomic evolution and insights into agronomic trait innovations of Sesamum species.</title>
        <authorList>
            <person name="Miao H."/>
            <person name="Wang L."/>
            <person name="Qu L."/>
            <person name="Liu H."/>
            <person name="Sun Y."/>
            <person name="Le M."/>
            <person name="Wang Q."/>
            <person name="Wei S."/>
            <person name="Zheng Y."/>
            <person name="Lin W."/>
            <person name="Duan Y."/>
            <person name="Cao H."/>
            <person name="Xiong S."/>
            <person name="Wang X."/>
            <person name="Wei L."/>
            <person name="Li C."/>
            <person name="Ma Q."/>
            <person name="Ju M."/>
            <person name="Zhao R."/>
            <person name="Li G."/>
            <person name="Mu C."/>
            <person name="Tian Q."/>
            <person name="Mei H."/>
            <person name="Zhang T."/>
            <person name="Gao T."/>
            <person name="Zhang H."/>
        </authorList>
    </citation>
    <scope>NUCLEOTIDE SEQUENCE</scope>
    <source>
        <strain evidence="2">G02</strain>
    </source>
</reference>
<protein>
    <submittedName>
        <fullName evidence="2">Ribonuclease HI</fullName>
    </submittedName>
</protein>
<dbReference type="CDD" id="cd09279">
    <property type="entry name" value="RNase_HI_like"/>
    <property type="match status" value="1"/>
</dbReference>
<comment type="caution">
    <text evidence="2">The sequence shown here is derived from an EMBL/GenBank/DDBJ whole genome shotgun (WGS) entry which is preliminary data.</text>
</comment>
<dbReference type="SUPFAM" id="SSF53098">
    <property type="entry name" value="Ribonuclease H-like"/>
    <property type="match status" value="1"/>
</dbReference>
<dbReference type="Gene3D" id="3.30.420.10">
    <property type="entry name" value="Ribonuclease H-like superfamily/Ribonuclease H"/>
    <property type="match status" value="1"/>
</dbReference>
<reference evidence="2" key="1">
    <citation type="submission" date="2020-06" db="EMBL/GenBank/DDBJ databases">
        <authorList>
            <person name="Li T."/>
            <person name="Hu X."/>
            <person name="Zhang T."/>
            <person name="Song X."/>
            <person name="Zhang H."/>
            <person name="Dai N."/>
            <person name="Sheng W."/>
            <person name="Hou X."/>
            <person name="Wei L."/>
        </authorList>
    </citation>
    <scope>NUCLEOTIDE SEQUENCE</scope>
    <source>
        <strain evidence="2">G02</strain>
        <tissue evidence="2">Leaf</tissue>
    </source>
</reference>
<evidence type="ECO:0000259" key="1">
    <source>
        <dbReference type="Pfam" id="PF13456"/>
    </source>
</evidence>
<accession>A0AAW2VNE2</accession>
<dbReference type="AlphaFoldDB" id="A0AAW2VNE2"/>
<proteinExistence type="predicted"/>
<dbReference type="GO" id="GO:0004523">
    <property type="term" value="F:RNA-DNA hybrid ribonuclease activity"/>
    <property type="evidence" value="ECO:0007669"/>
    <property type="project" value="InterPro"/>
</dbReference>
<evidence type="ECO:0000313" key="2">
    <source>
        <dbReference type="EMBL" id="KAL0430559.1"/>
    </source>
</evidence>
<dbReference type="InterPro" id="IPR002156">
    <property type="entry name" value="RNaseH_domain"/>
</dbReference>
<dbReference type="PANTHER" id="PTHR48475:SF2">
    <property type="entry name" value="RIBONUCLEASE H"/>
    <property type="match status" value="1"/>
</dbReference>
<gene>
    <name evidence="2" type="ORF">Sradi_0681900</name>
</gene>